<protein>
    <submittedName>
        <fullName evidence="1">Uncharacterized protein</fullName>
    </submittedName>
</protein>
<reference evidence="1" key="2">
    <citation type="journal article" date="2015" name="Fish Shellfish Immunol.">
        <title>Early steps in the European eel (Anguilla anguilla)-Vibrio vulnificus interaction in the gills: Role of the RtxA13 toxin.</title>
        <authorList>
            <person name="Callol A."/>
            <person name="Pajuelo D."/>
            <person name="Ebbesson L."/>
            <person name="Teles M."/>
            <person name="MacKenzie S."/>
            <person name="Amaro C."/>
        </authorList>
    </citation>
    <scope>NUCLEOTIDE SEQUENCE</scope>
</reference>
<dbReference type="EMBL" id="GBXM01061764">
    <property type="protein sequence ID" value="JAH46813.1"/>
    <property type="molecule type" value="Transcribed_RNA"/>
</dbReference>
<proteinExistence type="predicted"/>
<accession>A0A0E9T2C9</accession>
<reference evidence="1" key="1">
    <citation type="submission" date="2014-11" db="EMBL/GenBank/DDBJ databases">
        <authorList>
            <person name="Amaro Gonzalez C."/>
        </authorList>
    </citation>
    <scope>NUCLEOTIDE SEQUENCE</scope>
</reference>
<evidence type="ECO:0000313" key="1">
    <source>
        <dbReference type="EMBL" id="JAH46813.1"/>
    </source>
</evidence>
<sequence>MSLCWKPCSDVLLKGQSYNIRQVSCIIHSKR</sequence>
<dbReference type="AlphaFoldDB" id="A0A0E9T2C9"/>
<name>A0A0E9T2C9_ANGAN</name>
<organism evidence="1">
    <name type="scientific">Anguilla anguilla</name>
    <name type="common">European freshwater eel</name>
    <name type="synonym">Muraena anguilla</name>
    <dbReference type="NCBI Taxonomy" id="7936"/>
    <lineage>
        <taxon>Eukaryota</taxon>
        <taxon>Metazoa</taxon>
        <taxon>Chordata</taxon>
        <taxon>Craniata</taxon>
        <taxon>Vertebrata</taxon>
        <taxon>Euteleostomi</taxon>
        <taxon>Actinopterygii</taxon>
        <taxon>Neopterygii</taxon>
        <taxon>Teleostei</taxon>
        <taxon>Anguilliformes</taxon>
        <taxon>Anguillidae</taxon>
        <taxon>Anguilla</taxon>
    </lineage>
</organism>